<dbReference type="OrthoDB" id="2213517at2"/>
<comment type="caution">
    <text evidence="2">The sequence shown here is derived from an EMBL/GenBank/DDBJ whole genome shotgun (WGS) entry which is preliminary data.</text>
</comment>
<protein>
    <submittedName>
        <fullName evidence="2">N-acetyltransferase</fullName>
    </submittedName>
</protein>
<feature type="domain" description="N-acetyltransferase" evidence="1">
    <location>
        <begin position="116"/>
        <end position="255"/>
    </location>
</feature>
<sequence>MKEITFKNINIIGNVIVENELYKQVHYPEMIIRYDSNFIEFKKMPSLIKLQEAETYLRDFHKKHNQQHVKFYFPENEKPCEEILTYLRFQKYDIGFLELYAIQPENFPAVDNHPEIDIQEVNEQNFNAYIKLQYEIDRQFGEDFAKQKIDLNTKHYFDSGIMQIIAYYQGEPVGSMDVIISDETAEIDGLEVKKAVQRKGIGSRLQQYVMDKFSDKTIILVADGEDTPKEMYKRQGYQYLGYQYEVQKIEEPNKS</sequence>
<proteinExistence type="predicted"/>
<dbReference type="InterPro" id="IPR000182">
    <property type="entry name" value="GNAT_dom"/>
</dbReference>
<reference evidence="2 3" key="1">
    <citation type="journal article" date="2016" name="Int. J. Syst. Evol. Microbiol.">
        <title>Oceanobacillus halophilus sp. nov., a novel moderately halophilic bacterium from a hypersaline lake.</title>
        <authorList>
            <person name="Amoozegar M.A."/>
            <person name="Bagheri M."/>
            <person name="Makhdoumi A."/>
            <person name="Nikou M.M."/>
            <person name="Fazeli S.A.S."/>
            <person name="Schumann P."/>
            <person name="Sproer C."/>
            <person name="Sanchez-Porro C."/>
            <person name="Ventosa A."/>
        </authorList>
    </citation>
    <scope>NUCLEOTIDE SEQUENCE [LARGE SCALE GENOMIC DNA]</scope>
    <source>
        <strain evidence="2 3">DSM 23996</strain>
    </source>
</reference>
<evidence type="ECO:0000313" key="3">
    <source>
        <dbReference type="Proteomes" id="UP000269301"/>
    </source>
</evidence>
<accession>A0A494ZSN5</accession>
<dbReference type="Pfam" id="PF18467">
    <property type="entry name" value="DUF5613"/>
    <property type="match status" value="1"/>
</dbReference>
<keyword evidence="3" id="KW-1185">Reference proteome</keyword>
<dbReference type="InterPro" id="IPR016181">
    <property type="entry name" value="Acyl_CoA_acyltransferase"/>
</dbReference>
<dbReference type="EMBL" id="RBZP01000026">
    <property type="protein sequence ID" value="RKQ29070.1"/>
    <property type="molecule type" value="Genomic_DNA"/>
</dbReference>
<dbReference type="GO" id="GO:0016747">
    <property type="term" value="F:acyltransferase activity, transferring groups other than amino-acyl groups"/>
    <property type="evidence" value="ECO:0007669"/>
    <property type="project" value="InterPro"/>
</dbReference>
<name>A0A494ZSN5_9BACI</name>
<dbReference type="CDD" id="cd04301">
    <property type="entry name" value="NAT_SF"/>
    <property type="match status" value="1"/>
</dbReference>
<dbReference type="PROSITE" id="PS51186">
    <property type="entry name" value="GNAT"/>
    <property type="match status" value="1"/>
</dbReference>
<dbReference type="Pfam" id="PF13673">
    <property type="entry name" value="Acetyltransf_10"/>
    <property type="match status" value="1"/>
</dbReference>
<dbReference type="AlphaFoldDB" id="A0A494ZSN5"/>
<dbReference type="Proteomes" id="UP000269301">
    <property type="component" value="Unassembled WGS sequence"/>
</dbReference>
<dbReference type="InterPro" id="IPR040549">
    <property type="entry name" value="DUF5613"/>
</dbReference>
<dbReference type="RefSeq" id="WP_121206017.1">
    <property type="nucleotide sequence ID" value="NZ_RBZP01000026.1"/>
</dbReference>
<dbReference type="Gene3D" id="3.40.630.30">
    <property type="match status" value="1"/>
</dbReference>
<organism evidence="2 3">
    <name type="scientific">Oceanobacillus halophilus</name>
    <dbReference type="NCBI Taxonomy" id="930130"/>
    <lineage>
        <taxon>Bacteria</taxon>
        <taxon>Bacillati</taxon>
        <taxon>Bacillota</taxon>
        <taxon>Bacilli</taxon>
        <taxon>Bacillales</taxon>
        <taxon>Bacillaceae</taxon>
        <taxon>Oceanobacillus</taxon>
    </lineage>
</organism>
<gene>
    <name evidence="2" type="ORF">D8M06_18260</name>
</gene>
<evidence type="ECO:0000259" key="1">
    <source>
        <dbReference type="PROSITE" id="PS51186"/>
    </source>
</evidence>
<dbReference type="SUPFAM" id="SSF55729">
    <property type="entry name" value="Acyl-CoA N-acyltransferases (Nat)"/>
    <property type="match status" value="1"/>
</dbReference>
<evidence type="ECO:0000313" key="2">
    <source>
        <dbReference type="EMBL" id="RKQ29070.1"/>
    </source>
</evidence>
<keyword evidence="2" id="KW-0808">Transferase</keyword>